<gene>
    <name evidence="1" type="ORF">POL68_25720</name>
</gene>
<dbReference type="InterPro" id="IPR035069">
    <property type="entry name" value="TTHA1013/TTHA0281-like"/>
</dbReference>
<protein>
    <submittedName>
        <fullName evidence="1">Toxin-antitoxin system HicB family antitoxin</fullName>
    </submittedName>
</protein>
<dbReference type="SUPFAM" id="SSF143100">
    <property type="entry name" value="TTHA1013/TTHA0281-like"/>
    <property type="match status" value="1"/>
</dbReference>
<name>A0ABT5DE11_9BACT</name>
<evidence type="ECO:0000313" key="1">
    <source>
        <dbReference type="EMBL" id="MDC0711892.1"/>
    </source>
</evidence>
<organism evidence="1 2">
    <name type="scientific">Stigmatella ashevillensis</name>
    <dbReference type="NCBI Taxonomy" id="2995309"/>
    <lineage>
        <taxon>Bacteria</taxon>
        <taxon>Pseudomonadati</taxon>
        <taxon>Myxococcota</taxon>
        <taxon>Myxococcia</taxon>
        <taxon>Myxococcales</taxon>
        <taxon>Cystobacterineae</taxon>
        <taxon>Archangiaceae</taxon>
        <taxon>Stigmatella</taxon>
    </lineage>
</organism>
<reference evidence="1 2" key="1">
    <citation type="submission" date="2022-11" db="EMBL/GenBank/DDBJ databases">
        <title>Minimal conservation of predation-associated metabolite biosynthetic gene clusters underscores biosynthetic potential of Myxococcota including descriptions for ten novel species: Archangium lansinium sp. nov., Myxococcus landrumus sp. nov., Nannocystis bai.</title>
        <authorList>
            <person name="Ahearne A."/>
            <person name="Stevens C."/>
            <person name="Dowd S."/>
        </authorList>
    </citation>
    <scope>NUCLEOTIDE SEQUENCE [LARGE SCALE GENOMIC DNA]</scope>
    <source>
        <strain evidence="1 2">NCWAL01</strain>
    </source>
</reference>
<dbReference type="InterPro" id="IPR010985">
    <property type="entry name" value="Ribbon_hlx_hlx"/>
</dbReference>
<dbReference type="SUPFAM" id="SSF47598">
    <property type="entry name" value="Ribbon-helix-helix"/>
    <property type="match status" value="1"/>
</dbReference>
<accession>A0ABT5DE11</accession>
<proteinExistence type="predicted"/>
<dbReference type="EMBL" id="JAQNDM010000002">
    <property type="protein sequence ID" value="MDC0711892.1"/>
    <property type="molecule type" value="Genomic_DNA"/>
</dbReference>
<evidence type="ECO:0000313" key="2">
    <source>
        <dbReference type="Proteomes" id="UP001221838"/>
    </source>
</evidence>
<comment type="caution">
    <text evidence="1">The sequence shown here is derived from an EMBL/GenBank/DDBJ whole genome shotgun (WGS) entry which is preliminary data.</text>
</comment>
<dbReference type="RefSeq" id="WP_272141901.1">
    <property type="nucleotide sequence ID" value="NZ_JAQNDM010000002.1"/>
</dbReference>
<dbReference type="Gene3D" id="3.30.160.250">
    <property type="match status" value="1"/>
</dbReference>
<dbReference type="Gene3D" id="1.10.1220.10">
    <property type="entry name" value="Met repressor-like"/>
    <property type="match status" value="1"/>
</dbReference>
<dbReference type="Pfam" id="PF05534">
    <property type="entry name" value="HicB"/>
    <property type="match status" value="1"/>
</dbReference>
<dbReference type="Proteomes" id="UP001221838">
    <property type="component" value="Unassembled WGS sequence"/>
</dbReference>
<sequence>MINEYQYIVDWEPADRVFVARVTEFPSLAAHGDSQEEALREIRGVVEEVIADLNATGEPVPEPLCLRQYSGKLNLRMPPDLHRRLAVEADRKGVSLNQFINMKLVQ</sequence>
<keyword evidence="2" id="KW-1185">Reference proteome</keyword>
<dbReference type="InterPro" id="IPR008651">
    <property type="entry name" value="Uncharacterised_HicB"/>
</dbReference>
<dbReference type="InterPro" id="IPR013321">
    <property type="entry name" value="Arc_rbn_hlx_hlx"/>
</dbReference>